<dbReference type="InterPro" id="IPR005786">
    <property type="entry name" value="B_amino_transII"/>
</dbReference>
<dbReference type="InterPro" id="IPR043132">
    <property type="entry name" value="BCAT-like_C"/>
</dbReference>
<dbReference type="InterPro" id="IPR036038">
    <property type="entry name" value="Aminotransferase-like"/>
</dbReference>
<dbReference type="NCBIfam" id="NF009897">
    <property type="entry name" value="PRK13357.1"/>
    <property type="match status" value="1"/>
</dbReference>
<dbReference type="CDD" id="cd01557">
    <property type="entry name" value="BCAT_beta_family"/>
    <property type="match status" value="1"/>
</dbReference>
<dbReference type="PANTHER" id="PTHR11825">
    <property type="entry name" value="SUBGROUP IIII AMINOTRANSFERASE"/>
    <property type="match status" value="1"/>
</dbReference>
<evidence type="ECO:0000256" key="3">
    <source>
        <dbReference type="ARBA" id="ARBA00022576"/>
    </source>
</evidence>
<dbReference type="GO" id="GO:0004084">
    <property type="term" value="F:branched-chain-amino-acid transaminase activity"/>
    <property type="evidence" value="ECO:0007669"/>
    <property type="project" value="UniProtKB-EC"/>
</dbReference>
<dbReference type="PIRSF" id="PIRSF006468">
    <property type="entry name" value="BCAT1"/>
    <property type="match status" value="1"/>
</dbReference>
<keyword evidence="12" id="KW-1185">Reference proteome</keyword>
<dbReference type="Gene3D" id="3.20.10.10">
    <property type="entry name" value="D-amino Acid Aminotransferase, subunit A, domain 2"/>
    <property type="match status" value="1"/>
</dbReference>
<comment type="cofactor">
    <cofactor evidence="1 10">
        <name>pyridoxal 5'-phosphate</name>
        <dbReference type="ChEBI" id="CHEBI:597326"/>
    </cofactor>
</comment>
<dbReference type="GO" id="GO:0005739">
    <property type="term" value="C:mitochondrion"/>
    <property type="evidence" value="ECO:0007669"/>
    <property type="project" value="TreeGrafter"/>
</dbReference>
<dbReference type="FunFam" id="3.30.470.10:FF:000002">
    <property type="entry name" value="Branched-chain-amino-acid aminotransferase"/>
    <property type="match status" value="1"/>
</dbReference>
<evidence type="ECO:0000256" key="8">
    <source>
        <dbReference type="PIRSR" id="PIRSR006468-1"/>
    </source>
</evidence>
<dbReference type="InterPro" id="IPR018300">
    <property type="entry name" value="Aminotrans_IV_CS"/>
</dbReference>
<comment type="catalytic activity">
    <reaction evidence="11">
        <text>L-valine + 2-oxoglutarate = 3-methyl-2-oxobutanoate + L-glutamate</text>
        <dbReference type="Rhea" id="RHEA:24813"/>
        <dbReference type="ChEBI" id="CHEBI:11851"/>
        <dbReference type="ChEBI" id="CHEBI:16810"/>
        <dbReference type="ChEBI" id="CHEBI:29985"/>
        <dbReference type="ChEBI" id="CHEBI:57762"/>
        <dbReference type="EC" id="2.6.1.42"/>
    </reaction>
</comment>
<evidence type="ECO:0000256" key="9">
    <source>
        <dbReference type="RuleBase" id="RU004106"/>
    </source>
</evidence>
<evidence type="ECO:0000313" key="12">
    <source>
        <dbReference type="Proteomes" id="UP000035681"/>
    </source>
</evidence>
<dbReference type="AlphaFoldDB" id="A0AAF5I0N0"/>
<evidence type="ECO:0000313" key="13">
    <source>
        <dbReference type="WBParaSite" id="TCONS_00007794.p1"/>
    </source>
</evidence>
<evidence type="ECO:0000256" key="6">
    <source>
        <dbReference type="ARBA" id="ARBA00022898"/>
    </source>
</evidence>
<protein>
    <recommendedName>
        <fullName evidence="11">Branched-chain-amino-acid aminotransferase</fullName>
        <ecNumber evidence="11">2.6.1.42</ecNumber>
    </recommendedName>
</protein>
<dbReference type="EC" id="2.6.1.42" evidence="11"/>
<keyword evidence="6 10" id="KW-0663">Pyridoxal phosphate</keyword>
<comment type="catalytic activity">
    <reaction evidence="11">
        <text>L-leucine + 2-oxoglutarate = 4-methyl-2-oxopentanoate + L-glutamate</text>
        <dbReference type="Rhea" id="RHEA:18321"/>
        <dbReference type="ChEBI" id="CHEBI:16810"/>
        <dbReference type="ChEBI" id="CHEBI:17865"/>
        <dbReference type="ChEBI" id="CHEBI:29985"/>
        <dbReference type="ChEBI" id="CHEBI:57427"/>
        <dbReference type="EC" id="2.6.1.42"/>
    </reaction>
</comment>
<evidence type="ECO:0000256" key="1">
    <source>
        <dbReference type="ARBA" id="ARBA00001933"/>
    </source>
</evidence>
<keyword evidence="4 11" id="KW-0028">Amino-acid biosynthesis</keyword>
<dbReference type="Gene3D" id="3.30.470.10">
    <property type="match status" value="1"/>
</dbReference>
<feature type="modified residue" description="N6-(pyridoxal phosphate)lysine" evidence="8">
    <location>
        <position position="236"/>
    </location>
</feature>
<dbReference type="GO" id="GO:0009099">
    <property type="term" value="P:L-valine biosynthetic process"/>
    <property type="evidence" value="ECO:0007669"/>
    <property type="project" value="TreeGrafter"/>
</dbReference>
<comment type="similarity">
    <text evidence="2 9">Belongs to the class-IV pyridoxal-phosphate-dependent aminotransferase family.</text>
</comment>
<dbReference type="Pfam" id="PF01063">
    <property type="entry name" value="Aminotran_4"/>
    <property type="match status" value="1"/>
</dbReference>
<proteinExistence type="inferred from homology"/>
<comment type="catalytic activity">
    <reaction evidence="11">
        <text>L-isoleucine + 2-oxoglutarate = (S)-3-methyl-2-oxopentanoate + L-glutamate</text>
        <dbReference type="Rhea" id="RHEA:24801"/>
        <dbReference type="ChEBI" id="CHEBI:16810"/>
        <dbReference type="ChEBI" id="CHEBI:29985"/>
        <dbReference type="ChEBI" id="CHEBI:35146"/>
        <dbReference type="ChEBI" id="CHEBI:58045"/>
        <dbReference type="EC" id="2.6.1.42"/>
    </reaction>
</comment>
<dbReference type="PANTHER" id="PTHR11825:SF44">
    <property type="entry name" value="BRANCHED-CHAIN-AMINO-ACID AMINOTRANSFERASE"/>
    <property type="match status" value="1"/>
</dbReference>
<accession>A0AAF5I0N0</accession>
<dbReference type="NCBIfam" id="TIGR01123">
    <property type="entry name" value="ilvE_II"/>
    <property type="match status" value="1"/>
</dbReference>
<evidence type="ECO:0000256" key="5">
    <source>
        <dbReference type="ARBA" id="ARBA00022679"/>
    </source>
</evidence>
<sequence length="408" mass="45911">MMNRSIKLKYFTTNVLISKAFCSYQPSASPSPYNSTFKYQDLIVKKCEKEQLKVKPKNMSEAKFGALFSDHMVNCDWEANSGWRSPEIVPLQPFKIHPASKVLHYASELFEGMKAYRGVDNKIRLFRPDMNMDRMIRTAIRCALPTFDPEEAIKIISEQIKIDEAWVPYSDVASLYIRPTLIGTEGTLGVSDSNTAKFFVLTGPTGAYFATGFKPVTLLADSRYVRAFPGGVGEFKMGCNYAPTLLIGKEAAKKGCQQVLWLSGDNEEVTEAGTMNFFVYWKNEDGKDELITSSLNKGIILPGVTRQSLIDLAKEFTSIKVTERDFTMNELISAIKEKRIYQAFGSGTAAVVSPVGKILYRNKETGSYEELIIPTMETNNNLMEVLYKKIVDIQYGRVEHPGWTRVVC</sequence>
<evidence type="ECO:0000256" key="2">
    <source>
        <dbReference type="ARBA" id="ARBA00009320"/>
    </source>
</evidence>
<dbReference type="SUPFAM" id="SSF56752">
    <property type="entry name" value="D-aminoacid aminotransferase-like PLP-dependent enzymes"/>
    <property type="match status" value="1"/>
</dbReference>
<evidence type="ECO:0000256" key="7">
    <source>
        <dbReference type="ARBA" id="ARBA00023304"/>
    </source>
</evidence>
<dbReference type="InterPro" id="IPR001544">
    <property type="entry name" value="Aminotrans_IV"/>
</dbReference>
<organism evidence="12 13">
    <name type="scientific">Strongyloides stercoralis</name>
    <name type="common">Threadworm</name>
    <dbReference type="NCBI Taxonomy" id="6248"/>
    <lineage>
        <taxon>Eukaryota</taxon>
        <taxon>Metazoa</taxon>
        <taxon>Ecdysozoa</taxon>
        <taxon>Nematoda</taxon>
        <taxon>Chromadorea</taxon>
        <taxon>Rhabditida</taxon>
        <taxon>Tylenchina</taxon>
        <taxon>Panagrolaimomorpha</taxon>
        <taxon>Strongyloidoidea</taxon>
        <taxon>Strongyloididae</taxon>
        <taxon>Strongyloides</taxon>
    </lineage>
</organism>
<dbReference type="InterPro" id="IPR033939">
    <property type="entry name" value="BCAT_family"/>
</dbReference>
<keyword evidence="3 11" id="KW-0032">Aminotransferase</keyword>
<evidence type="ECO:0000256" key="11">
    <source>
        <dbReference type="RuleBase" id="RU004517"/>
    </source>
</evidence>
<evidence type="ECO:0000256" key="10">
    <source>
        <dbReference type="RuleBase" id="RU004516"/>
    </source>
</evidence>
<dbReference type="InterPro" id="IPR043131">
    <property type="entry name" value="BCAT-like_N"/>
</dbReference>
<dbReference type="GO" id="GO:0009098">
    <property type="term" value="P:L-leucine biosynthetic process"/>
    <property type="evidence" value="ECO:0007669"/>
    <property type="project" value="TreeGrafter"/>
</dbReference>
<dbReference type="PROSITE" id="PS00770">
    <property type="entry name" value="AA_TRANSFER_CLASS_4"/>
    <property type="match status" value="1"/>
</dbReference>
<dbReference type="Proteomes" id="UP000035681">
    <property type="component" value="Unplaced"/>
</dbReference>
<dbReference type="WBParaSite" id="TCONS_00007794.p1">
    <property type="protein sequence ID" value="TCONS_00007794.p1"/>
    <property type="gene ID" value="XLOC_005805"/>
</dbReference>
<evidence type="ECO:0000256" key="4">
    <source>
        <dbReference type="ARBA" id="ARBA00022605"/>
    </source>
</evidence>
<keyword evidence="7 11" id="KW-0100">Branched-chain amino acid biosynthesis</keyword>
<keyword evidence="5 11" id="KW-0808">Transferase</keyword>
<reference evidence="13" key="1">
    <citation type="submission" date="2024-02" db="UniProtKB">
        <authorList>
            <consortium name="WormBaseParasite"/>
        </authorList>
    </citation>
    <scope>IDENTIFICATION</scope>
</reference>
<name>A0AAF5I0N0_STRER</name>